<dbReference type="OrthoDB" id="2500432at2759"/>
<keyword evidence="2" id="KW-1185">Reference proteome</keyword>
<sequence length="562" mass="59897">MSEKPAYRPCVLPVPAALRQAALFPTLRSLISITQYSTRMQYSYLHLAACALLLLAPISASELGAEDHLTTTSTTSAAPAAISGLAIGYTSGFKAVTNQMKADAHAAIDSFADVVSTSLGNSTTQSTKETADLFSSIVKGAMSYPLNQSNGKSTTSPTDRLQAMATAINKTLNSIDDAATKILSQTDGALHYQDLKNCINGLVSQGGLHNGESCVMNGMSITGVSDIMTSVLNNFGEGVIPDSIISQASKALDPSFTAIIPAQKDFYDSVNNAITSVQSSISGQLVAALNGAQKCFQHAMNTEGDYASKMAITQKCSHSTESGSVYEDLKTLYLSITNQFVGYLQPNIIDSVHHISDHYLDVNDTASDAAYFRDAIENTTSSIVASNAGNQVTYAYKLSNCLDKVLGTTDPQAASNIAATHKCLTSPDGPVASVREIVYGYIQQIYGVLPAQLAAKIEATGVANLDPSDPAYATKVKALHQTFEQTDVGPQYVTCYETFVNCLFNKANGAFTHPGNTQSVCLLGDACQKAPDGMTNLHVPIRRRSLQYGVPKPQFIHKFRLR</sequence>
<dbReference type="AlphaFoldDB" id="A0A9Q3H4S9"/>
<name>A0A9Q3H4S9_9BASI</name>
<reference evidence="1" key="1">
    <citation type="submission" date="2021-03" db="EMBL/GenBank/DDBJ databases">
        <title>Draft genome sequence of rust myrtle Austropuccinia psidii MF-1, a brazilian biotype.</title>
        <authorList>
            <person name="Quecine M.C."/>
            <person name="Pachon D.M.R."/>
            <person name="Bonatelli M.L."/>
            <person name="Correr F.H."/>
            <person name="Franceschini L.M."/>
            <person name="Leite T.F."/>
            <person name="Margarido G.R.A."/>
            <person name="Almeida C.A."/>
            <person name="Ferrarezi J.A."/>
            <person name="Labate C.A."/>
        </authorList>
    </citation>
    <scope>NUCLEOTIDE SEQUENCE</scope>
    <source>
        <strain evidence="1">MF-1</strain>
    </source>
</reference>
<gene>
    <name evidence="1" type="ORF">O181_031633</name>
</gene>
<accession>A0A9Q3H4S9</accession>
<dbReference type="Proteomes" id="UP000765509">
    <property type="component" value="Unassembled WGS sequence"/>
</dbReference>
<comment type="caution">
    <text evidence="1">The sequence shown here is derived from an EMBL/GenBank/DDBJ whole genome shotgun (WGS) entry which is preliminary data.</text>
</comment>
<evidence type="ECO:0000313" key="1">
    <source>
        <dbReference type="EMBL" id="MBW0491918.1"/>
    </source>
</evidence>
<evidence type="ECO:0000313" key="2">
    <source>
        <dbReference type="Proteomes" id="UP000765509"/>
    </source>
</evidence>
<dbReference type="EMBL" id="AVOT02011327">
    <property type="protein sequence ID" value="MBW0491918.1"/>
    <property type="molecule type" value="Genomic_DNA"/>
</dbReference>
<protein>
    <submittedName>
        <fullName evidence="1">Uncharacterized protein</fullName>
    </submittedName>
</protein>
<proteinExistence type="predicted"/>
<organism evidence="1 2">
    <name type="scientific">Austropuccinia psidii MF-1</name>
    <dbReference type="NCBI Taxonomy" id="1389203"/>
    <lineage>
        <taxon>Eukaryota</taxon>
        <taxon>Fungi</taxon>
        <taxon>Dikarya</taxon>
        <taxon>Basidiomycota</taxon>
        <taxon>Pucciniomycotina</taxon>
        <taxon>Pucciniomycetes</taxon>
        <taxon>Pucciniales</taxon>
        <taxon>Sphaerophragmiaceae</taxon>
        <taxon>Austropuccinia</taxon>
    </lineage>
</organism>